<evidence type="ECO:0000313" key="3">
    <source>
        <dbReference type="Proteomes" id="UP000621510"/>
    </source>
</evidence>
<feature type="region of interest" description="Disordered" evidence="1">
    <location>
        <begin position="1"/>
        <end position="31"/>
    </location>
</feature>
<dbReference type="Proteomes" id="UP000621510">
    <property type="component" value="Unassembled WGS sequence"/>
</dbReference>
<protein>
    <submittedName>
        <fullName evidence="2">Uncharacterized protein</fullName>
    </submittedName>
</protein>
<dbReference type="RefSeq" id="WP_201858060.1">
    <property type="nucleotide sequence ID" value="NZ_JAERRG010000047.1"/>
</dbReference>
<feature type="compositionally biased region" description="Basic and acidic residues" evidence="1">
    <location>
        <begin position="1"/>
        <end position="22"/>
    </location>
</feature>
<organism evidence="2 3">
    <name type="scientific">Streptomyces endocoffeicus</name>
    <dbReference type="NCBI Taxonomy" id="2898945"/>
    <lineage>
        <taxon>Bacteria</taxon>
        <taxon>Bacillati</taxon>
        <taxon>Actinomycetota</taxon>
        <taxon>Actinomycetes</taxon>
        <taxon>Kitasatosporales</taxon>
        <taxon>Streptomycetaceae</taxon>
        <taxon>Streptomyces</taxon>
    </lineage>
</organism>
<comment type="caution">
    <text evidence="2">The sequence shown here is derived from an EMBL/GenBank/DDBJ whole genome shotgun (WGS) entry which is preliminary data.</text>
</comment>
<reference evidence="2 3" key="1">
    <citation type="submission" date="2021-01" db="EMBL/GenBank/DDBJ databases">
        <title>WGS of actinomycetes isolated from Thailand.</title>
        <authorList>
            <person name="Thawai C."/>
        </authorList>
    </citation>
    <scope>NUCLEOTIDE SEQUENCE [LARGE SCALE GENOMIC DNA]</scope>
    <source>
        <strain evidence="2 3">CA3R110</strain>
    </source>
</reference>
<keyword evidence="3" id="KW-1185">Reference proteome</keyword>
<name>A0ABS1Q6K7_9ACTN</name>
<accession>A0ABS1Q6K7</accession>
<gene>
    <name evidence="2" type="ORF">JK364_49615</name>
</gene>
<dbReference type="EMBL" id="JAERRG010000047">
    <property type="protein sequence ID" value="MBL1120298.1"/>
    <property type="molecule type" value="Genomic_DNA"/>
</dbReference>
<sequence>MWDHTRHTEDTRHSEGTQHTEETTPAVPVPESLTNFELRQAREAWRQLVGSAARPAMGVRWKVRDLARTAFELGWAACARSGVASPALADVPIHPEAVASFFRELKIELGTRPTPRLGQEVRYHGSFDRYYGAYFWIMGVTETADSQGQGQALYVLGRWTGRGYRRVLSDVHRSSVTPLDNFHEVKWIR</sequence>
<evidence type="ECO:0000256" key="1">
    <source>
        <dbReference type="SAM" id="MobiDB-lite"/>
    </source>
</evidence>
<evidence type="ECO:0000313" key="2">
    <source>
        <dbReference type="EMBL" id="MBL1120298.1"/>
    </source>
</evidence>
<proteinExistence type="predicted"/>